<keyword evidence="2" id="KW-1185">Reference proteome</keyword>
<sequence>MSTSPHHHHLHPLLHLTSTNPLHRLPPLPLLPISTSLHHPHLRHLHHLCLPVSTTTFPVPPSTLCLQVSTTAFPLSPSSLCLQVPTTTISVPPATLCLQVPTTTVSLSSTSVCLQFSTSPFSSTPVLLHITSPAREVTSTTSLYLRFTTPSLLSSSRFATHHNPPRFDFENAIKEGSLRQIIKYQVSCQTCPVNKVLRIPMQRFTLTNFDQFSSTSLVAIVHIVLILSSKWELPRRSN</sequence>
<evidence type="ECO:0000313" key="1">
    <source>
        <dbReference type="EMBL" id="KAE9450578.1"/>
    </source>
</evidence>
<gene>
    <name evidence="1" type="ORF">C3L33_17516</name>
</gene>
<comment type="caution">
    <text evidence="1">The sequence shown here is derived from an EMBL/GenBank/DDBJ whole genome shotgun (WGS) entry which is preliminary data.</text>
</comment>
<feature type="non-terminal residue" evidence="1">
    <location>
        <position position="1"/>
    </location>
</feature>
<organism evidence="1 2">
    <name type="scientific">Rhododendron williamsianum</name>
    <dbReference type="NCBI Taxonomy" id="262921"/>
    <lineage>
        <taxon>Eukaryota</taxon>
        <taxon>Viridiplantae</taxon>
        <taxon>Streptophyta</taxon>
        <taxon>Embryophyta</taxon>
        <taxon>Tracheophyta</taxon>
        <taxon>Spermatophyta</taxon>
        <taxon>Magnoliopsida</taxon>
        <taxon>eudicotyledons</taxon>
        <taxon>Gunneridae</taxon>
        <taxon>Pentapetalae</taxon>
        <taxon>asterids</taxon>
        <taxon>Ericales</taxon>
        <taxon>Ericaceae</taxon>
        <taxon>Ericoideae</taxon>
        <taxon>Rhodoreae</taxon>
        <taxon>Rhododendron</taxon>
    </lineage>
</organism>
<dbReference type="EMBL" id="QEFC01002791">
    <property type="protein sequence ID" value="KAE9450578.1"/>
    <property type="molecule type" value="Genomic_DNA"/>
</dbReference>
<dbReference type="Proteomes" id="UP000428333">
    <property type="component" value="Linkage Group LG10"/>
</dbReference>
<evidence type="ECO:0000313" key="2">
    <source>
        <dbReference type="Proteomes" id="UP000428333"/>
    </source>
</evidence>
<accession>A0A6A4L7P2</accession>
<proteinExistence type="predicted"/>
<reference evidence="1 2" key="1">
    <citation type="journal article" date="2019" name="Genome Biol. Evol.">
        <title>The Rhododendron genome and chromosomal organization provide insight into shared whole-genome duplications across the heath family (Ericaceae).</title>
        <authorList>
            <person name="Soza V.L."/>
            <person name="Lindsley D."/>
            <person name="Waalkes A."/>
            <person name="Ramage E."/>
            <person name="Patwardhan R.P."/>
            <person name="Burton J.N."/>
            <person name="Adey A."/>
            <person name="Kumar A."/>
            <person name="Qiu R."/>
            <person name="Shendure J."/>
            <person name="Hall B."/>
        </authorList>
    </citation>
    <scope>NUCLEOTIDE SEQUENCE [LARGE SCALE GENOMIC DNA]</scope>
    <source>
        <strain evidence="1">RSF 1966-606</strain>
    </source>
</reference>
<protein>
    <submittedName>
        <fullName evidence="1">Uncharacterized protein</fullName>
    </submittedName>
</protein>
<name>A0A6A4L7P2_9ERIC</name>
<dbReference type="AlphaFoldDB" id="A0A6A4L7P2"/>